<evidence type="ECO:0000256" key="1">
    <source>
        <dbReference type="ARBA" id="ARBA00012340"/>
    </source>
</evidence>
<evidence type="ECO:0000313" key="10">
    <source>
        <dbReference type="EMBL" id="KGT87202.1"/>
    </source>
</evidence>
<dbReference type="Pfam" id="PF00765">
    <property type="entry name" value="Autoind_synth"/>
    <property type="match status" value="1"/>
</dbReference>
<dbReference type="GO" id="GO:0061579">
    <property type="term" value="F:N-acyl homoserine lactone synthase activity"/>
    <property type="evidence" value="ECO:0007669"/>
    <property type="project" value="UniProtKB-UniRule"/>
</dbReference>
<dbReference type="GO" id="GO:0009372">
    <property type="term" value="P:quorum sensing"/>
    <property type="evidence" value="ECO:0007669"/>
    <property type="project" value="UniProtKB-UniRule"/>
</dbReference>
<dbReference type="eggNOG" id="COG3916">
    <property type="taxonomic scope" value="Bacteria"/>
</dbReference>
<dbReference type="GO" id="GO:0007165">
    <property type="term" value="P:signal transduction"/>
    <property type="evidence" value="ECO:0007669"/>
    <property type="project" value="TreeGrafter"/>
</dbReference>
<evidence type="ECO:0000256" key="2">
    <source>
        <dbReference type="ARBA" id="ARBA00018768"/>
    </source>
</evidence>
<comment type="caution">
    <text evidence="10">The sequence shown here is derived from an EMBL/GenBank/DDBJ whole genome shotgun (WGS) entry which is preliminary data.</text>
</comment>
<dbReference type="PRINTS" id="PR01549">
    <property type="entry name" value="AUTOINDCRSYN"/>
</dbReference>
<keyword evidence="6 8" id="KW-0071">Autoinducer synthesis</keyword>
<dbReference type="Proteomes" id="UP000030351">
    <property type="component" value="Unassembled WGS sequence"/>
</dbReference>
<dbReference type="SUPFAM" id="SSF55729">
    <property type="entry name" value="Acyl-CoA N-acyltransferases (Nat)"/>
    <property type="match status" value="1"/>
</dbReference>
<dbReference type="EMBL" id="JRUQ01000076">
    <property type="protein sequence ID" value="KGT87202.1"/>
    <property type="molecule type" value="Genomic_DNA"/>
</dbReference>
<dbReference type="EC" id="2.3.1.184" evidence="1 9"/>
<dbReference type="OrthoDB" id="6169313at2"/>
<accession>A0A0A3YK77</accession>
<evidence type="ECO:0000256" key="9">
    <source>
        <dbReference type="RuleBase" id="RU361135"/>
    </source>
</evidence>
<keyword evidence="3 8" id="KW-0673">Quorum sensing</keyword>
<dbReference type="PROSITE" id="PS00949">
    <property type="entry name" value="AUTOINDUCER_SYNTH_1"/>
    <property type="match status" value="1"/>
</dbReference>
<sequence>MLHLLDVNYSFLSELKSKELFTLRKKVFKDRLNWLVNAENNMESDEYDNPRTTYIFGVYQESCICSLRFIEIKYPNMITGTFKSWFKNIDLPQGNFVEASRLFIDKDRVQALELRQQPVSALLFLSMINYARHYGYEGIYAIVSHPMYLIFRKSGWKIEVVEQGTSEKDQNIYLIFMPVDRVNQQTLMALVRAKVPVTGCELESWPLSFPVRKHRADQV</sequence>
<dbReference type="RefSeq" id="WP_034898422.1">
    <property type="nucleotide sequence ID" value="NZ_JRUQ01000076.1"/>
</dbReference>
<dbReference type="InterPro" id="IPR001690">
    <property type="entry name" value="Autoind_synthase"/>
</dbReference>
<dbReference type="PANTHER" id="PTHR39322:SF1">
    <property type="entry name" value="ISOVALERYL-HOMOSERINE LACTONE SYNTHASE"/>
    <property type="match status" value="1"/>
</dbReference>
<keyword evidence="11" id="KW-1185">Reference proteome</keyword>
<evidence type="ECO:0000256" key="5">
    <source>
        <dbReference type="ARBA" id="ARBA00022691"/>
    </source>
</evidence>
<dbReference type="AlphaFoldDB" id="A0A0A3YK77"/>
<proteinExistence type="inferred from homology"/>
<name>A0A0A3YK77_9GAMM</name>
<dbReference type="PROSITE" id="PS51187">
    <property type="entry name" value="AUTOINDUCER_SYNTH_2"/>
    <property type="match status" value="1"/>
</dbReference>
<dbReference type="Gene3D" id="3.40.630.30">
    <property type="match status" value="1"/>
</dbReference>
<evidence type="ECO:0000313" key="11">
    <source>
        <dbReference type="Proteomes" id="UP000030351"/>
    </source>
</evidence>
<keyword evidence="4 9" id="KW-0808">Transferase</keyword>
<keyword evidence="5 9" id="KW-0949">S-adenosyl-L-methionine</keyword>
<dbReference type="PANTHER" id="PTHR39322">
    <property type="entry name" value="ACYL-HOMOSERINE-LACTONE SYNTHASE"/>
    <property type="match status" value="1"/>
</dbReference>
<dbReference type="STRING" id="371042.NG99_23520"/>
<comment type="similarity">
    <text evidence="8 9">Belongs to the autoinducer synthase family.</text>
</comment>
<dbReference type="InterPro" id="IPR018311">
    <property type="entry name" value="Autoind_synth_CS"/>
</dbReference>
<reference evidence="10 11" key="1">
    <citation type="submission" date="2014-10" db="EMBL/GenBank/DDBJ databases">
        <title>Genome sequence of Erwinia typographi M043b.</title>
        <authorList>
            <person name="Chan K.-G."/>
            <person name="Tan W.-S."/>
        </authorList>
    </citation>
    <scope>NUCLEOTIDE SEQUENCE [LARGE SCALE GENOMIC DNA]</scope>
    <source>
        <strain evidence="10 11">M043b</strain>
    </source>
</reference>
<dbReference type="InterPro" id="IPR016181">
    <property type="entry name" value="Acyl_CoA_acyltransferase"/>
</dbReference>
<comment type="catalytic activity">
    <reaction evidence="7 9">
        <text>a fatty acyl-[ACP] + S-adenosyl-L-methionine = an N-acyl-L-homoserine lactone + S-methyl-5'-thioadenosine + holo-[ACP] + H(+)</text>
        <dbReference type="Rhea" id="RHEA:10096"/>
        <dbReference type="Rhea" id="RHEA-COMP:9685"/>
        <dbReference type="Rhea" id="RHEA-COMP:14125"/>
        <dbReference type="ChEBI" id="CHEBI:15378"/>
        <dbReference type="ChEBI" id="CHEBI:17509"/>
        <dbReference type="ChEBI" id="CHEBI:55474"/>
        <dbReference type="ChEBI" id="CHEBI:59789"/>
        <dbReference type="ChEBI" id="CHEBI:64479"/>
        <dbReference type="ChEBI" id="CHEBI:138651"/>
        <dbReference type="EC" id="2.3.1.184"/>
    </reaction>
</comment>
<gene>
    <name evidence="10" type="ORF">NG99_23520</name>
</gene>
<evidence type="ECO:0000256" key="3">
    <source>
        <dbReference type="ARBA" id="ARBA00022654"/>
    </source>
</evidence>
<protein>
    <recommendedName>
        <fullName evidence="2 9">Acyl-homoserine-lactone synthase</fullName>
        <ecNumber evidence="1 9">2.3.1.184</ecNumber>
    </recommendedName>
    <alternativeName>
        <fullName evidence="9">Autoinducer synthesis protein</fullName>
    </alternativeName>
</protein>
<evidence type="ECO:0000256" key="7">
    <source>
        <dbReference type="ARBA" id="ARBA00048576"/>
    </source>
</evidence>
<organism evidence="10 11">
    <name type="scientific">Erwinia typographi</name>
    <dbReference type="NCBI Taxonomy" id="371042"/>
    <lineage>
        <taxon>Bacteria</taxon>
        <taxon>Pseudomonadati</taxon>
        <taxon>Pseudomonadota</taxon>
        <taxon>Gammaproteobacteria</taxon>
        <taxon>Enterobacterales</taxon>
        <taxon>Erwiniaceae</taxon>
        <taxon>Erwinia</taxon>
    </lineage>
</organism>
<evidence type="ECO:0000256" key="8">
    <source>
        <dbReference type="PROSITE-ProRule" id="PRU00533"/>
    </source>
</evidence>
<evidence type="ECO:0000256" key="4">
    <source>
        <dbReference type="ARBA" id="ARBA00022679"/>
    </source>
</evidence>
<evidence type="ECO:0000256" key="6">
    <source>
        <dbReference type="ARBA" id="ARBA00022929"/>
    </source>
</evidence>